<dbReference type="InterPro" id="IPR025857">
    <property type="entry name" value="MacB_PCD"/>
</dbReference>
<feature type="transmembrane region" description="Helical" evidence="6">
    <location>
        <begin position="762"/>
        <end position="788"/>
    </location>
</feature>
<accession>A0ABT6CEM1</accession>
<dbReference type="Pfam" id="PF12704">
    <property type="entry name" value="MacB_PCD"/>
    <property type="match status" value="1"/>
</dbReference>
<dbReference type="EMBL" id="JAROCY010000003">
    <property type="protein sequence ID" value="MDF8332364.1"/>
    <property type="molecule type" value="Genomic_DNA"/>
</dbReference>
<evidence type="ECO:0000256" key="5">
    <source>
        <dbReference type="ARBA" id="ARBA00023136"/>
    </source>
</evidence>
<evidence type="ECO:0000256" key="6">
    <source>
        <dbReference type="SAM" id="Phobius"/>
    </source>
</evidence>
<keyword evidence="3 6" id="KW-0812">Transmembrane</keyword>
<evidence type="ECO:0000256" key="3">
    <source>
        <dbReference type="ARBA" id="ARBA00022692"/>
    </source>
</evidence>
<protein>
    <submittedName>
        <fullName evidence="9">FtsX-like permease family protein</fullName>
    </submittedName>
</protein>
<evidence type="ECO:0000256" key="4">
    <source>
        <dbReference type="ARBA" id="ARBA00022989"/>
    </source>
</evidence>
<feature type="domain" description="ABC3 transporter permease C-terminal" evidence="7">
    <location>
        <begin position="258"/>
        <end position="375"/>
    </location>
</feature>
<feature type="transmembrane region" description="Helical" evidence="6">
    <location>
        <begin position="392"/>
        <end position="412"/>
    </location>
</feature>
<keyword evidence="10" id="KW-1185">Reference proteome</keyword>
<keyword evidence="4 6" id="KW-1133">Transmembrane helix</keyword>
<dbReference type="PANTHER" id="PTHR30287">
    <property type="entry name" value="MEMBRANE COMPONENT OF PREDICTED ABC SUPERFAMILY METABOLITE UPTAKE TRANSPORTER"/>
    <property type="match status" value="1"/>
</dbReference>
<evidence type="ECO:0000313" key="10">
    <source>
        <dbReference type="Proteomes" id="UP001222770"/>
    </source>
</evidence>
<proteinExistence type="predicted"/>
<evidence type="ECO:0000313" key="9">
    <source>
        <dbReference type="EMBL" id="MDF8332364.1"/>
    </source>
</evidence>
<keyword evidence="5 6" id="KW-0472">Membrane</keyword>
<dbReference type="RefSeq" id="WP_277275525.1">
    <property type="nucleotide sequence ID" value="NZ_JAROCY010000003.1"/>
</dbReference>
<feature type="transmembrane region" description="Helical" evidence="6">
    <location>
        <begin position="255"/>
        <end position="281"/>
    </location>
</feature>
<comment type="subcellular location">
    <subcellularLocation>
        <location evidence="1">Cell membrane</location>
        <topology evidence="1">Multi-pass membrane protein</topology>
    </subcellularLocation>
</comment>
<dbReference type="PANTHER" id="PTHR30287:SF1">
    <property type="entry name" value="INNER MEMBRANE PROTEIN"/>
    <property type="match status" value="1"/>
</dbReference>
<dbReference type="Pfam" id="PF02687">
    <property type="entry name" value="FtsX"/>
    <property type="match status" value="2"/>
</dbReference>
<keyword evidence="2" id="KW-1003">Cell membrane</keyword>
<dbReference type="InterPro" id="IPR038766">
    <property type="entry name" value="Membrane_comp_ABC_pdt"/>
</dbReference>
<feature type="transmembrane region" description="Helical" evidence="6">
    <location>
        <begin position="418"/>
        <end position="446"/>
    </location>
</feature>
<feature type="transmembrane region" description="Helical" evidence="6">
    <location>
        <begin position="718"/>
        <end position="741"/>
    </location>
</feature>
<feature type="transmembrane region" description="Helical" evidence="6">
    <location>
        <begin position="467"/>
        <end position="490"/>
    </location>
</feature>
<evidence type="ECO:0000259" key="8">
    <source>
        <dbReference type="Pfam" id="PF12704"/>
    </source>
</evidence>
<comment type="caution">
    <text evidence="9">The sequence shown here is derived from an EMBL/GenBank/DDBJ whole genome shotgun (WGS) entry which is preliminary data.</text>
</comment>
<evidence type="ECO:0000256" key="2">
    <source>
        <dbReference type="ARBA" id="ARBA00022475"/>
    </source>
</evidence>
<dbReference type="InterPro" id="IPR003838">
    <property type="entry name" value="ABC3_permease_C"/>
</dbReference>
<sequence>MTWGTAWALARRGLDWRFRGLRLLLACLVLGTAALSAIGTLTGAIERELVARGRVMLGGDVELSLAGRAASGPERAAMDRLGTVSAGLRLQAMARQVQGDAATPVELKAVDARWPLYGALKLEGRSSAGAPQGMAAWIAPGVADRLEVKTGDRLQVGNAVLTVAGVIADEPDRLGEGFALGPTVIVSQEALAASGLVQTGSMARWKYRLRLPAQAEPATVADAFKAQFPDGGFGTRTRDRASPGLDRFVSRMGQFLTLVALAALSIAGIGIGNGVSSYLEARRGSIATLKILGATSADVARIFLLQIAAASAAGIAIGLAIGVGSTPLIARALQGLLPVEAGFVFDASALALAAAYGALIALTFAAPPLLAARETPAMALMRAGVSRGTRRWRTGAVPVVLGLGGIAALAIGTSPQPLLAAGFLGGSAALFGLLWLVGWGVTRAAARLPAPRRPLLRMALRNLHRPGAQTGALVLALGFALSAFVLLAAVETSLDANIARSVPARAPDYFVLDLPKAREGEFRALVDRAAPGAQVRAVPALRGAITAFGPADRMTRVADLVSIPDDAWALKGDRGLTYADAVPEGNVVTAGQWWPKDYAGPPLVSVDETLAQVLGLRLGDRISITLLGVERSATIASFRRIDWETMGFNYVLVFSPNALADAPHNLAATIELPAGAKTAPVRRAILSGLVRALPSSSVIEVGPVLSQARDILSQMGTAVLAAASVAVLAGMAVLAGAIAAAREARSYDSAVLRVLGAGSRQVLGVLLAEYALLCAVLAALSLALGLGVAWGVVTQLFEFDWLPGWGRIAGVLTAGIALVLALALGGSAAVLRTRPARVLREL</sequence>
<feature type="domain" description="MacB-like periplasmic core" evidence="8">
    <location>
        <begin position="25"/>
        <end position="225"/>
    </location>
</feature>
<dbReference type="Proteomes" id="UP001222770">
    <property type="component" value="Unassembled WGS sequence"/>
</dbReference>
<evidence type="ECO:0000259" key="7">
    <source>
        <dbReference type="Pfam" id="PF02687"/>
    </source>
</evidence>
<feature type="transmembrane region" description="Helical" evidence="6">
    <location>
        <begin position="808"/>
        <end position="831"/>
    </location>
</feature>
<organism evidence="9 10">
    <name type="scientific">Novosphingobium cyanobacteriorum</name>
    <dbReference type="NCBI Taxonomy" id="3024215"/>
    <lineage>
        <taxon>Bacteria</taxon>
        <taxon>Pseudomonadati</taxon>
        <taxon>Pseudomonadota</taxon>
        <taxon>Alphaproteobacteria</taxon>
        <taxon>Sphingomonadales</taxon>
        <taxon>Sphingomonadaceae</taxon>
        <taxon>Novosphingobium</taxon>
    </lineage>
</organism>
<evidence type="ECO:0000256" key="1">
    <source>
        <dbReference type="ARBA" id="ARBA00004651"/>
    </source>
</evidence>
<feature type="transmembrane region" description="Helical" evidence="6">
    <location>
        <begin position="349"/>
        <end position="371"/>
    </location>
</feature>
<name>A0ABT6CEM1_9SPHN</name>
<feature type="domain" description="ABC3 transporter permease C-terminal" evidence="7">
    <location>
        <begin position="722"/>
        <end position="830"/>
    </location>
</feature>
<feature type="transmembrane region" description="Helical" evidence="6">
    <location>
        <begin position="302"/>
        <end position="329"/>
    </location>
</feature>
<gene>
    <name evidence="9" type="ORF">POM99_04050</name>
</gene>
<reference evidence="9 10" key="1">
    <citation type="submission" date="2023-03" db="EMBL/GenBank/DDBJ databases">
        <title>Novosphingobium cyanobacteriorum sp. nov., isolated from a eutrophic reservoir during the Microcystis bloom period.</title>
        <authorList>
            <person name="Kang M."/>
            <person name="Le V."/>
            <person name="Ko S.-R."/>
            <person name="Lee S.-A."/>
            <person name="Ahn C.-Y."/>
        </authorList>
    </citation>
    <scope>NUCLEOTIDE SEQUENCE [LARGE SCALE GENOMIC DNA]</scope>
    <source>
        <strain evidence="9 10">HBC54</strain>
    </source>
</reference>